<organism evidence="4 5">
    <name type="scientific">Magnetococcus marinus (strain ATCC BAA-1437 / JCM 17883 / MC-1)</name>
    <dbReference type="NCBI Taxonomy" id="156889"/>
    <lineage>
        <taxon>Bacteria</taxon>
        <taxon>Pseudomonadati</taxon>
        <taxon>Pseudomonadota</taxon>
        <taxon>Magnetococcia</taxon>
        <taxon>Magnetococcales</taxon>
        <taxon>Magnetococcaceae</taxon>
        <taxon>Magnetococcus</taxon>
    </lineage>
</organism>
<dbReference type="InterPro" id="IPR011006">
    <property type="entry name" value="CheY-like_superfamily"/>
</dbReference>
<dbReference type="Pfam" id="PF00072">
    <property type="entry name" value="Response_reg"/>
    <property type="match status" value="1"/>
</dbReference>
<dbReference type="AlphaFoldDB" id="A0L7P9"/>
<dbReference type="Proteomes" id="UP000002586">
    <property type="component" value="Chromosome"/>
</dbReference>
<sequence length="117" mass="12576">MKVLVVDDDALAGEMTSAVLEMAGYVCLLAENGVEALELISQHEDLMAVISDQNMPLITGLELYKTLQEQNVTLPFILLSGDDSTRLIAENPGLSGCVMKDADLEQQLVAALQRALA</sequence>
<dbReference type="EMBL" id="CP000471">
    <property type="protein sequence ID" value="ABK43992.1"/>
    <property type="molecule type" value="Genomic_DNA"/>
</dbReference>
<dbReference type="OrthoDB" id="7243049at2"/>
<evidence type="ECO:0000313" key="5">
    <source>
        <dbReference type="Proteomes" id="UP000002586"/>
    </source>
</evidence>
<proteinExistence type="predicted"/>
<dbReference type="RefSeq" id="WP_011713145.1">
    <property type="nucleotide sequence ID" value="NC_008576.1"/>
</dbReference>
<dbReference type="KEGG" id="mgm:Mmc1_1483"/>
<protein>
    <submittedName>
        <fullName evidence="4">Response regulator receiver protein</fullName>
    </submittedName>
</protein>
<keyword evidence="5" id="KW-1185">Reference proteome</keyword>
<feature type="modified residue" description="4-aspartylphosphate" evidence="2">
    <location>
        <position position="52"/>
    </location>
</feature>
<dbReference type="STRING" id="156889.Mmc1_1483"/>
<name>A0L7P9_MAGMM</name>
<dbReference type="eggNOG" id="COG0745">
    <property type="taxonomic scope" value="Bacteria"/>
</dbReference>
<dbReference type="PANTHER" id="PTHR44591">
    <property type="entry name" value="STRESS RESPONSE REGULATOR PROTEIN 1"/>
    <property type="match status" value="1"/>
</dbReference>
<dbReference type="PANTHER" id="PTHR44591:SF3">
    <property type="entry name" value="RESPONSE REGULATORY DOMAIN-CONTAINING PROTEIN"/>
    <property type="match status" value="1"/>
</dbReference>
<dbReference type="SMART" id="SM00448">
    <property type="entry name" value="REC"/>
    <property type="match status" value="1"/>
</dbReference>
<dbReference type="InterPro" id="IPR050595">
    <property type="entry name" value="Bact_response_regulator"/>
</dbReference>
<reference evidence="5" key="1">
    <citation type="journal article" date="2009" name="Appl. Environ. Microbiol.">
        <title>Complete genome sequence of the chemolithoautotrophic marine magnetotactic coccus strain MC-1.</title>
        <authorList>
            <person name="Schubbe S."/>
            <person name="Williams T.J."/>
            <person name="Xie G."/>
            <person name="Kiss H.E."/>
            <person name="Brettin T.S."/>
            <person name="Martinez D."/>
            <person name="Ross C.A."/>
            <person name="Schuler D."/>
            <person name="Cox B.L."/>
            <person name="Nealson K.H."/>
            <person name="Bazylinski D.A."/>
        </authorList>
    </citation>
    <scope>NUCLEOTIDE SEQUENCE [LARGE SCALE GENOMIC DNA]</scope>
    <source>
        <strain evidence="5">ATCC BAA-1437 / JCM 17883 / MC-1</strain>
    </source>
</reference>
<dbReference type="SUPFAM" id="SSF52172">
    <property type="entry name" value="CheY-like"/>
    <property type="match status" value="1"/>
</dbReference>
<keyword evidence="1 2" id="KW-0597">Phosphoprotein</keyword>
<accession>A0L7P9</accession>
<dbReference type="HOGENOM" id="CLU_000445_69_8_5"/>
<dbReference type="InterPro" id="IPR001789">
    <property type="entry name" value="Sig_transdc_resp-reg_receiver"/>
</dbReference>
<dbReference type="PROSITE" id="PS50110">
    <property type="entry name" value="RESPONSE_REGULATORY"/>
    <property type="match status" value="1"/>
</dbReference>
<evidence type="ECO:0000259" key="3">
    <source>
        <dbReference type="PROSITE" id="PS50110"/>
    </source>
</evidence>
<dbReference type="GO" id="GO:0000160">
    <property type="term" value="P:phosphorelay signal transduction system"/>
    <property type="evidence" value="ECO:0007669"/>
    <property type="project" value="InterPro"/>
</dbReference>
<feature type="domain" description="Response regulatory" evidence="3">
    <location>
        <begin position="2"/>
        <end position="115"/>
    </location>
</feature>
<evidence type="ECO:0000256" key="1">
    <source>
        <dbReference type="ARBA" id="ARBA00022553"/>
    </source>
</evidence>
<evidence type="ECO:0000256" key="2">
    <source>
        <dbReference type="PROSITE-ProRule" id="PRU00169"/>
    </source>
</evidence>
<evidence type="ECO:0000313" key="4">
    <source>
        <dbReference type="EMBL" id="ABK43992.1"/>
    </source>
</evidence>
<gene>
    <name evidence="4" type="ordered locus">Mmc1_1483</name>
</gene>
<reference evidence="4 5" key="2">
    <citation type="journal article" date="2012" name="Int. J. Syst. Evol. Microbiol.">
        <title>Magnetococcus marinus gen. nov., sp. nov., a marine, magnetotactic bacterium that represents a novel lineage (Magnetococcaceae fam. nov.; Magnetococcales ord. nov.) at the base of the Alphaproteobacteria.</title>
        <authorList>
            <person name="Bazylinski D.A."/>
            <person name="Williams T.J."/>
            <person name="Lefevre C.T."/>
            <person name="Berg R.J."/>
            <person name="Zhang C.L."/>
            <person name="Bowser S.S."/>
            <person name="Dean A.J."/>
            <person name="Beveridge T.J."/>
        </authorList>
    </citation>
    <scope>NUCLEOTIDE SEQUENCE [LARGE SCALE GENOMIC DNA]</scope>
    <source>
        <strain evidence="5">ATCC BAA-1437 / JCM 17883 / MC-1</strain>
    </source>
</reference>
<dbReference type="Gene3D" id="3.40.50.2300">
    <property type="match status" value="1"/>
</dbReference>